<organism evidence="1">
    <name type="scientific">Homo sapiens</name>
    <name type="common">Human</name>
    <dbReference type="NCBI Taxonomy" id="9606"/>
    <lineage>
        <taxon>Eukaryota</taxon>
        <taxon>Metazoa</taxon>
        <taxon>Chordata</taxon>
        <taxon>Craniata</taxon>
        <taxon>Vertebrata</taxon>
        <taxon>Euteleostomi</taxon>
        <taxon>Mammalia</taxon>
        <taxon>Eutheria</taxon>
        <taxon>Euarchontoglires</taxon>
        <taxon>Primates</taxon>
        <taxon>Haplorrhini</taxon>
        <taxon>Catarrhini</taxon>
        <taxon>Hominidae</taxon>
        <taxon>Homo</taxon>
    </lineage>
</organism>
<accession>L8E8X4</accession>
<evidence type="ECO:0000313" key="1">
    <source>
        <dbReference type="EMBL" id="CCQ43181.1"/>
    </source>
</evidence>
<gene>
    <name evidence="1" type="primary">MYOG</name>
</gene>
<proteinExistence type="predicted"/>
<dbReference type="AlphaFoldDB" id="L8E8X4"/>
<sequence length="48" mass="5328">MLGSQLWGAIGQTIPFLIHVRLTHPPARDWTPSFSCLLRGEGIPFPGR</sequence>
<dbReference type="ChiTaRS" id="MYOG">
    <property type="organism name" value="human"/>
</dbReference>
<name>L8E8X4_HUMAN</name>
<dbReference type="OrthoDB" id="10049614at2759"/>
<reference evidence="1" key="1">
    <citation type="journal article" date="2013" name="PLoS ONE">
        <title>Direct detection of alternative open reading frames translation products in human significantly expands the proteome.</title>
        <authorList>
            <person name="Vanderperre B."/>
            <person name="Lucier J.-F."/>
            <person name="Motard J."/>
            <person name="Tremblay G."/>
            <person name="Vanderperre S."/>
            <person name="Wisztorski M."/>
            <person name="Salzet M."/>
            <person name="Boisvert F.-M."/>
            <person name="Roucou X."/>
        </authorList>
    </citation>
    <scope>NUCLEOTIDE SEQUENCE</scope>
</reference>
<dbReference type="EMBL" id="HF583684">
    <property type="protein sequence ID" value="CCQ43181.1"/>
    <property type="molecule type" value="Genomic_DNA"/>
</dbReference>
<protein>
    <submittedName>
        <fullName evidence="1">Alternative protein MYOG</fullName>
    </submittedName>
</protein>